<reference evidence="3" key="1">
    <citation type="submission" date="2016-10" db="EMBL/GenBank/DDBJ databases">
        <authorList>
            <person name="Varghese N."/>
            <person name="Submissions S."/>
        </authorList>
    </citation>
    <scope>NUCLEOTIDE SEQUENCE [LARGE SCALE GENOMIC DNA]</scope>
    <source>
        <strain evidence="3">CGMCC 4.5579</strain>
    </source>
</reference>
<dbReference type="OrthoDB" id="3681508at2"/>
<evidence type="ECO:0000313" key="2">
    <source>
        <dbReference type="EMBL" id="SFQ43191.1"/>
    </source>
</evidence>
<feature type="compositionally biased region" description="Basic and acidic residues" evidence="1">
    <location>
        <begin position="187"/>
        <end position="198"/>
    </location>
</feature>
<accession>A0A1I5YG27</accession>
<dbReference type="EMBL" id="FOWW01000007">
    <property type="protein sequence ID" value="SFQ43191.1"/>
    <property type="molecule type" value="Genomic_DNA"/>
</dbReference>
<name>A0A1I5YG27_9PSEU</name>
<dbReference type="STRING" id="587909.SAMN05421810_107136"/>
<feature type="compositionally biased region" description="Low complexity" evidence="1">
    <location>
        <begin position="82"/>
        <end position="109"/>
    </location>
</feature>
<proteinExistence type="predicted"/>
<dbReference type="AlphaFoldDB" id="A0A1I5YG27"/>
<organism evidence="2 3">
    <name type="scientific">Amycolatopsis arida</name>
    <dbReference type="NCBI Taxonomy" id="587909"/>
    <lineage>
        <taxon>Bacteria</taxon>
        <taxon>Bacillati</taxon>
        <taxon>Actinomycetota</taxon>
        <taxon>Actinomycetes</taxon>
        <taxon>Pseudonocardiales</taxon>
        <taxon>Pseudonocardiaceae</taxon>
        <taxon>Amycolatopsis</taxon>
    </lineage>
</organism>
<evidence type="ECO:0000256" key="1">
    <source>
        <dbReference type="SAM" id="MobiDB-lite"/>
    </source>
</evidence>
<keyword evidence="3" id="KW-1185">Reference proteome</keyword>
<feature type="region of interest" description="Disordered" evidence="1">
    <location>
        <begin position="82"/>
        <end position="224"/>
    </location>
</feature>
<feature type="compositionally biased region" description="Low complexity" evidence="1">
    <location>
        <begin position="141"/>
        <end position="154"/>
    </location>
</feature>
<evidence type="ECO:0000313" key="3">
    <source>
        <dbReference type="Proteomes" id="UP000198727"/>
    </source>
</evidence>
<gene>
    <name evidence="2" type="ORF">SAMN05421810_107136</name>
</gene>
<sequence>MSRLVADEADHVKIARDTMPAPITTYPREGDAASPFTGGGFAGAAELVDDHGANREYAQELHQQAAEVMGAVPVRLRGGLRAGAGVPATTDPLPRAGRGRPRGATLTRGHGAGRGHHGQRGAGWAGGLPFRPVVRPRRSNSGRAAAPAPAAGRWRPLRPRRPSGRAARFRPPARPWARRSAAARQGVDTEHQRPGYPREDDDVWDLGGPVMPPVIGEEPSGRGR</sequence>
<dbReference type="Proteomes" id="UP000198727">
    <property type="component" value="Unassembled WGS sequence"/>
</dbReference>
<dbReference type="RefSeq" id="WP_092532547.1">
    <property type="nucleotide sequence ID" value="NZ_FOWW01000007.1"/>
</dbReference>
<protein>
    <submittedName>
        <fullName evidence="2">Uncharacterized protein</fullName>
    </submittedName>
</protein>